<reference evidence="10 11" key="1">
    <citation type="submission" date="2023-04" db="EMBL/GenBank/DDBJ databases">
        <title>Luteimonas endophyticus RD2P54.</title>
        <authorList>
            <person name="Sun J.-Q."/>
        </authorList>
    </citation>
    <scope>NUCLEOTIDE SEQUENCE [LARGE SCALE GENOMIC DNA]</scope>
    <source>
        <strain evidence="10 11">RD2P54</strain>
    </source>
</reference>
<evidence type="ECO:0000259" key="9">
    <source>
        <dbReference type="PROSITE" id="PS50928"/>
    </source>
</evidence>
<feature type="transmembrane region" description="Helical" evidence="8">
    <location>
        <begin position="87"/>
        <end position="108"/>
    </location>
</feature>
<comment type="caution">
    <text evidence="10">The sequence shown here is derived from an EMBL/GenBank/DDBJ whole genome shotgun (WGS) entry which is preliminary data.</text>
</comment>
<dbReference type="RefSeq" id="WP_280574513.1">
    <property type="nucleotide sequence ID" value="NZ_JARXRM010000032.1"/>
</dbReference>
<evidence type="ECO:0000256" key="4">
    <source>
        <dbReference type="ARBA" id="ARBA00022519"/>
    </source>
</evidence>
<dbReference type="InterPro" id="IPR000515">
    <property type="entry name" value="MetI-like"/>
</dbReference>
<sequence length="553" mass="57538">MHAWRPPDPWQLAALAIAAAVLLPLLALSWTAAQGSPGLWSHIAVYVLPRSALNTLALLAGVAALVVAIGTGAAWLVTAYDFPGRRVLAWALLLPLAVPTYIVAFAYLDLLHPLGPVQGAVRALLGHDSPRDLRLPDIRSLAGAVLLLGFVLYPYVYLTTRAMFVTQAASLLEAARTLGAAPAALLWRVALPLARPAIAIGAALALLETLNDIGASEFLGVQTLTVAIYSTWVTRGDLPGAAQIALAMLAVVALLIALERSGRRRQRYAATQRPRPMQPLRLRGGAAALAFGLGALPVAIGFAIPAASLGWQSAQRLSGHGGLSPQLLESAWNTVAVAAVATVATLLAGLVVAWALRLAQRRRRPALAAASLRVAGLGYAIPGTVLAIGLLLPLAWFDDAANLLLQAFGGAPRMLLMGSTTALVVAYVLRFLAISVGGIEAGLTRIPGSLDQAAASLGERPGSALARVHLPLLRPALAAAALLVFVDTMKELPATLLLRPLDFETLATRLYAEAARGTYEEGALAALLIVAAGLLPVVLLARAGSVHGGERRA</sequence>
<comment type="subcellular location">
    <subcellularLocation>
        <location evidence="1">Cell inner membrane</location>
        <topology evidence="1">Multi-pass membrane protein</topology>
    </subcellularLocation>
    <subcellularLocation>
        <location evidence="8">Cell membrane</location>
        <topology evidence="8">Multi-pass membrane protein</topology>
    </subcellularLocation>
</comment>
<feature type="transmembrane region" description="Helical" evidence="8">
    <location>
        <begin position="416"/>
        <end position="443"/>
    </location>
</feature>
<evidence type="ECO:0000313" key="11">
    <source>
        <dbReference type="Proteomes" id="UP001156940"/>
    </source>
</evidence>
<feature type="transmembrane region" description="Helical" evidence="8">
    <location>
        <begin position="59"/>
        <end position="80"/>
    </location>
</feature>
<evidence type="ECO:0000256" key="5">
    <source>
        <dbReference type="ARBA" id="ARBA00022692"/>
    </source>
</evidence>
<keyword evidence="11" id="KW-1185">Reference proteome</keyword>
<evidence type="ECO:0000256" key="7">
    <source>
        <dbReference type="ARBA" id="ARBA00023136"/>
    </source>
</evidence>
<dbReference type="Proteomes" id="UP001156940">
    <property type="component" value="Unassembled WGS sequence"/>
</dbReference>
<protein>
    <submittedName>
        <fullName evidence="10">Iron ABC transporter permease</fullName>
    </submittedName>
</protein>
<dbReference type="PROSITE" id="PS50928">
    <property type="entry name" value="ABC_TM1"/>
    <property type="match status" value="2"/>
</dbReference>
<dbReference type="Pfam" id="PF00528">
    <property type="entry name" value="BPD_transp_1"/>
    <property type="match status" value="1"/>
</dbReference>
<evidence type="ECO:0000256" key="6">
    <source>
        <dbReference type="ARBA" id="ARBA00022989"/>
    </source>
</evidence>
<dbReference type="PANTHER" id="PTHR43357:SF3">
    <property type="entry name" value="FE(3+)-TRANSPORT SYSTEM PERMEASE PROTEIN FBPB 2"/>
    <property type="match status" value="1"/>
</dbReference>
<feature type="transmembrane region" description="Helical" evidence="8">
    <location>
        <begin position="185"/>
        <end position="207"/>
    </location>
</feature>
<feature type="transmembrane region" description="Helical" evidence="8">
    <location>
        <begin position="240"/>
        <end position="258"/>
    </location>
</feature>
<dbReference type="CDD" id="cd06261">
    <property type="entry name" value="TM_PBP2"/>
    <property type="match status" value="1"/>
</dbReference>
<feature type="transmembrane region" description="Helical" evidence="8">
    <location>
        <begin position="523"/>
        <end position="543"/>
    </location>
</feature>
<keyword evidence="4" id="KW-0997">Cell inner membrane</keyword>
<dbReference type="SUPFAM" id="SSF161098">
    <property type="entry name" value="MetI-like"/>
    <property type="match status" value="2"/>
</dbReference>
<keyword evidence="3" id="KW-1003">Cell membrane</keyword>
<keyword evidence="5 8" id="KW-0812">Transmembrane</keyword>
<dbReference type="EMBL" id="JARXRM010000032">
    <property type="protein sequence ID" value="MDH5823338.1"/>
    <property type="molecule type" value="Genomic_DNA"/>
</dbReference>
<keyword evidence="7 8" id="KW-0472">Membrane</keyword>
<feature type="domain" description="ABC transmembrane type-1" evidence="9">
    <location>
        <begin position="331"/>
        <end position="540"/>
    </location>
</feature>
<feature type="transmembrane region" description="Helical" evidence="8">
    <location>
        <begin position="138"/>
        <end position="158"/>
    </location>
</feature>
<organism evidence="10 11">
    <name type="scientific">Luteimonas endophytica</name>
    <dbReference type="NCBI Taxonomy" id="3042023"/>
    <lineage>
        <taxon>Bacteria</taxon>
        <taxon>Pseudomonadati</taxon>
        <taxon>Pseudomonadota</taxon>
        <taxon>Gammaproteobacteria</taxon>
        <taxon>Lysobacterales</taxon>
        <taxon>Lysobacteraceae</taxon>
        <taxon>Luteimonas</taxon>
    </lineage>
</organism>
<evidence type="ECO:0000313" key="10">
    <source>
        <dbReference type="EMBL" id="MDH5823338.1"/>
    </source>
</evidence>
<feature type="domain" description="ABC transmembrane type-1" evidence="9">
    <location>
        <begin position="52"/>
        <end position="257"/>
    </location>
</feature>
<keyword evidence="2 8" id="KW-0813">Transport</keyword>
<proteinExistence type="inferred from homology"/>
<evidence type="ECO:0000256" key="3">
    <source>
        <dbReference type="ARBA" id="ARBA00022475"/>
    </source>
</evidence>
<dbReference type="InterPro" id="IPR035906">
    <property type="entry name" value="MetI-like_sf"/>
</dbReference>
<accession>A0ABT6J948</accession>
<feature type="transmembrane region" description="Helical" evidence="8">
    <location>
        <begin position="377"/>
        <end position="396"/>
    </location>
</feature>
<gene>
    <name evidence="10" type="ORF">QFW77_10115</name>
</gene>
<evidence type="ECO:0000256" key="1">
    <source>
        <dbReference type="ARBA" id="ARBA00004429"/>
    </source>
</evidence>
<keyword evidence="6 8" id="KW-1133">Transmembrane helix</keyword>
<feature type="transmembrane region" description="Helical" evidence="8">
    <location>
        <begin position="331"/>
        <end position="356"/>
    </location>
</feature>
<dbReference type="PANTHER" id="PTHR43357">
    <property type="entry name" value="INNER MEMBRANE ABC TRANSPORTER PERMEASE PROTEIN YDCV"/>
    <property type="match status" value="1"/>
</dbReference>
<evidence type="ECO:0000256" key="2">
    <source>
        <dbReference type="ARBA" id="ARBA00022448"/>
    </source>
</evidence>
<feature type="transmembrane region" description="Helical" evidence="8">
    <location>
        <begin position="285"/>
        <end position="311"/>
    </location>
</feature>
<dbReference type="Gene3D" id="1.10.3720.10">
    <property type="entry name" value="MetI-like"/>
    <property type="match status" value="2"/>
</dbReference>
<name>A0ABT6J948_9GAMM</name>
<comment type="similarity">
    <text evidence="8">Belongs to the binding-protein-dependent transport system permease family.</text>
</comment>
<evidence type="ECO:0000256" key="8">
    <source>
        <dbReference type="RuleBase" id="RU363032"/>
    </source>
</evidence>